<sequence length="110" mass="13145">MRHHYPQTVLDTSQIPPSYEAASKWHHWYMRGPDADPSAELCAEKVKNDFMAHYKWPVEEPELKVKWMQTLEKCCEKLARDQIYNARIYAVMDYYTEIIYTGQLNLKMQT</sequence>
<gene>
    <name evidence="1" type="ORF">C2845_PM11G04130</name>
</gene>
<dbReference type="EMBL" id="PQIB02000007">
    <property type="protein sequence ID" value="RLN08645.1"/>
    <property type="molecule type" value="Genomic_DNA"/>
</dbReference>
<dbReference type="Proteomes" id="UP000275267">
    <property type="component" value="Unassembled WGS sequence"/>
</dbReference>
<evidence type="ECO:0000313" key="2">
    <source>
        <dbReference type="Proteomes" id="UP000275267"/>
    </source>
</evidence>
<keyword evidence="2" id="KW-1185">Reference proteome</keyword>
<organism evidence="1 2">
    <name type="scientific">Panicum miliaceum</name>
    <name type="common">Proso millet</name>
    <name type="synonym">Broomcorn millet</name>
    <dbReference type="NCBI Taxonomy" id="4540"/>
    <lineage>
        <taxon>Eukaryota</taxon>
        <taxon>Viridiplantae</taxon>
        <taxon>Streptophyta</taxon>
        <taxon>Embryophyta</taxon>
        <taxon>Tracheophyta</taxon>
        <taxon>Spermatophyta</taxon>
        <taxon>Magnoliopsida</taxon>
        <taxon>Liliopsida</taxon>
        <taxon>Poales</taxon>
        <taxon>Poaceae</taxon>
        <taxon>PACMAD clade</taxon>
        <taxon>Panicoideae</taxon>
        <taxon>Panicodae</taxon>
        <taxon>Paniceae</taxon>
        <taxon>Panicinae</taxon>
        <taxon>Panicum</taxon>
        <taxon>Panicum sect. Panicum</taxon>
    </lineage>
</organism>
<protein>
    <submittedName>
        <fullName evidence="1">Uncharacterized protein</fullName>
    </submittedName>
</protein>
<proteinExistence type="predicted"/>
<dbReference type="OrthoDB" id="716386at2759"/>
<accession>A0A3L6RSR4</accession>
<name>A0A3L6RSR4_PANMI</name>
<dbReference type="AlphaFoldDB" id="A0A3L6RSR4"/>
<reference evidence="2" key="1">
    <citation type="journal article" date="2019" name="Nat. Commun.">
        <title>The genome of broomcorn millet.</title>
        <authorList>
            <person name="Zou C."/>
            <person name="Miki D."/>
            <person name="Li D."/>
            <person name="Tang Q."/>
            <person name="Xiao L."/>
            <person name="Rajput S."/>
            <person name="Deng P."/>
            <person name="Jia W."/>
            <person name="Huang R."/>
            <person name="Zhang M."/>
            <person name="Sun Y."/>
            <person name="Hu J."/>
            <person name="Fu X."/>
            <person name="Schnable P.S."/>
            <person name="Li F."/>
            <person name="Zhang H."/>
            <person name="Feng B."/>
            <person name="Zhu X."/>
            <person name="Liu R."/>
            <person name="Schnable J.C."/>
            <person name="Zhu J.-K."/>
            <person name="Zhang H."/>
        </authorList>
    </citation>
    <scope>NUCLEOTIDE SEQUENCE [LARGE SCALE GENOMIC DNA]</scope>
</reference>
<comment type="caution">
    <text evidence="1">The sequence shown here is derived from an EMBL/GenBank/DDBJ whole genome shotgun (WGS) entry which is preliminary data.</text>
</comment>
<evidence type="ECO:0000313" key="1">
    <source>
        <dbReference type="EMBL" id="RLN08645.1"/>
    </source>
</evidence>